<proteinExistence type="predicted"/>
<protein>
    <recommendedName>
        <fullName evidence="2">Glycosyl transferase family 1 domain-containing protein</fullName>
    </recommendedName>
</protein>
<feature type="transmembrane region" description="Helical" evidence="1">
    <location>
        <begin position="70"/>
        <end position="89"/>
    </location>
</feature>
<dbReference type="PANTHER" id="PTHR12526">
    <property type="entry name" value="GLYCOSYLTRANSFERASE"/>
    <property type="match status" value="1"/>
</dbReference>
<sequence>MSGCFNKKREKVVFCTYVTTFLGGAERRFLRIFSNIPQPIQPIIFILQDKNKIAKEVIAPYISNGVEVRIFSNLFALLFNLILVSPLWVCGFRPGWRLIMVFIVAKLINTKRLLSAVDTKYIARLNSGKNDISLRKLKFCINISSMVDVLYPSALDEYKRLFPRQSFLLTPGSFTDLNIFQAGKKEKWIVFASTLTMGKNPDLYIKAIQLIKDNIVKFNYKCFVCGDGVLYEEMRSLARELECEDIISFTGRVELQNILPKTEIFCSLQDVNNYPSQTLIEAIASGCYCVATNCGDTYRLVKSEFGKLVSSNIQDIAMAVNEAMQFDDVKKEFVANRARQFAESCCTIEKSVSYFSSILRYN</sequence>
<keyword evidence="1" id="KW-0812">Transmembrane</keyword>
<accession>A0AB34R8C0</accession>
<keyword evidence="1" id="KW-1133">Transmembrane helix</keyword>
<gene>
    <name evidence="3" type="ORF">IE90_02565</name>
</gene>
<dbReference type="InterPro" id="IPR001296">
    <property type="entry name" value="Glyco_trans_1"/>
</dbReference>
<keyword evidence="1" id="KW-0472">Membrane</keyword>
<dbReference type="Gene3D" id="3.40.50.2000">
    <property type="entry name" value="Glycogen Phosphorylase B"/>
    <property type="match status" value="2"/>
</dbReference>
<dbReference type="GO" id="GO:0016757">
    <property type="term" value="F:glycosyltransferase activity"/>
    <property type="evidence" value="ECO:0007669"/>
    <property type="project" value="InterPro"/>
</dbReference>
<evidence type="ECO:0000313" key="4">
    <source>
        <dbReference type="Proteomes" id="UP000031937"/>
    </source>
</evidence>
<dbReference type="EMBL" id="JPIT01000008">
    <property type="protein sequence ID" value="KIO46920.1"/>
    <property type="molecule type" value="Genomic_DNA"/>
</dbReference>
<reference evidence="3 4" key="1">
    <citation type="submission" date="2014-07" db="EMBL/GenBank/DDBJ databases">
        <title>Porphyromonadaceae bacterium OUH 334697 = ATCC BAA-2682 = DSM 28341 draft genome.</title>
        <authorList>
            <person name="Sydenham T.V."/>
            <person name="Hasman H."/>
            <person name="Justesen U.S."/>
        </authorList>
    </citation>
    <scope>NUCLEOTIDE SEQUENCE [LARGE SCALE GENOMIC DNA]</scope>
    <source>
        <strain evidence="3 4">OUH 334697</strain>
    </source>
</reference>
<dbReference type="PANTHER" id="PTHR12526:SF630">
    <property type="entry name" value="GLYCOSYLTRANSFERASE"/>
    <property type="match status" value="1"/>
</dbReference>
<evidence type="ECO:0000259" key="2">
    <source>
        <dbReference type="Pfam" id="PF00534"/>
    </source>
</evidence>
<evidence type="ECO:0000256" key="1">
    <source>
        <dbReference type="SAM" id="Phobius"/>
    </source>
</evidence>
<evidence type="ECO:0000313" key="3">
    <source>
        <dbReference type="EMBL" id="KIO46920.1"/>
    </source>
</evidence>
<dbReference type="Pfam" id="PF00534">
    <property type="entry name" value="Glycos_transf_1"/>
    <property type="match status" value="1"/>
</dbReference>
<dbReference type="AlphaFoldDB" id="A0AB34R8C0"/>
<dbReference type="Proteomes" id="UP000031937">
    <property type="component" value="Unassembled WGS sequence"/>
</dbReference>
<organism evidence="3 4">
    <name type="scientific">Sanguibacteroides justesenii</name>
    <dbReference type="NCBI Taxonomy" id="1547597"/>
    <lineage>
        <taxon>Bacteria</taxon>
        <taxon>Pseudomonadati</taxon>
        <taxon>Bacteroidota</taxon>
        <taxon>Bacteroidia</taxon>
        <taxon>Bacteroidales</taxon>
        <taxon>Porphyromonadaceae</taxon>
        <taxon>Sanguibacteroides</taxon>
    </lineage>
</organism>
<feature type="domain" description="Glycosyl transferase family 1" evidence="2">
    <location>
        <begin position="181"/>
        <end position="334"/>
    </location>
</feature>
<dbReference type="RefSeq" id="WP_041502336.1">
    <property type="nucleotide sequence ID" value="NZ_JPIT01000008.1"/>
</dbReference>
<comment type="caution">
    <text evidence="3">The sequence shown here is derived from an EMBL/GenBank/DDBJ whole genome shotgun (WGS) entry which is preliminary data.</text>
</comment>
<name>A0AB34R8C0_9PORP</name>
<dbReference type="SUPFAM" id="SSF53756">
    <property type="entry name" value="UDP-Glycosyltransferase/glycogen phosphorylase"/>
    <property type="match status" value="1"/>
</dbReference>